<dbReference type="EMBL" id="KZ825019">
    <property type="protein sequence ID" value="RAH64186.1"/>
    <property type="molecule type" value="Genomic_DNA"/>
</dbReference>
<sequence length="442" mass="47382">MSKMKVWKQQQVSELEKIKVGKGKACDEAIRSSNAGKSAGESLIAGALYRESAVAAENPTLPISSHKTPPTMATTESPYIPGPEIDSTFAHTTNLASAALNTRIVACSNEYFAAASNLLTPTAPINRPGVFIHTGAWYDGWETRRHNPDAYDWVVIKLGTARAAIQGVEVDTGFFVGNYGEKAEVQATCSDADDAVLADPSYAGWTTILPPQPCGPSQRRAWRVPGFDPKNPTPYTHVRLLMYPDGGFGRLRLYGHAIPAARGERVAVAGAQDEKEEEEEEELSSALCGGLALAASDQHYTPCSNLLLPGRGKDMGDGWETARSRAPGHVDWAIVQLGLPGAVSRVVVDTKDFRGNFPRAVRVHGLVKGEGGEGGPVAVPAHDHPGWVEIVKGDQRCQADTEHVFQGADLAAGVDTQAFTHVKLTLVPDGGVKRFRVFGRRA</sequence>
<keyword evidence="2" id="KW-1185">Reference proteome</keyword>
<reference evidence="1" key="1">
    <citation type="submission" date="2018-02" db="EMBL/GenBank/DDBJ databases">
        <title>The genomes of Aspergillus section Nigri reveals drivers in fungal speciation.</title>
        <authorList>
            <consortium name="DOE Joint Genome Institute"/>
            <person name="Vesth T.C."/>
            <person name="Nybo J."/>
            <person name="Theobald S."/>
            <person name="Brandl J."/>
            <person name="Frisvad J.C."/>
            <person name="Nielsen K.F."/>
            <person name="Lyhne E.K."/>
            <person name="Kogle M.E."/>
            <person name="Kuo A."/>
            <person name="Riley R."/>
            <person name="Clum A."/>
            <person name="Nolan M."/>
            <person name="Lipzen A."/>
            <person name="Salamov A."/>
            <person name="Henrissat B."/>
            <person name="Wiebenga A."/>
            <person name="De vries R.P."/>
            <person name="Grigoriev I.V."/>
            <person name="Mortensen U.H."/>
            <person name="Andersen M.R."/>
            <person name="Baker S.E."/>
        </authorList>
    </citation>
    <scope>NUCLEOTIDE SEQUENCE</scope>
    <source>
        <strain evidence="1">CBS 121060</strain>
    </source>
</reference>
<protein>
    <submittedName>
        <fullName evidence="1">Allantoicase</fullName>
    </submittedName>
</protein>
<gene>
    <name evidence="1" type="ORF">BO66DRAFT_424353</name>
</gene>
<name>A0ACD1GS84_9EURO</name>
<accession>A0ACD1GS84</accession>
<organism evidence="1 2">
    <name type="scientific">Aspergillus aculeatinus CBS 121060</name>
    <dbReference type="NCBI Taxonomy" id="1448322"/>
    <lineage>
        <taxon>Eukaryota</taxon>
        <taxon>Fungi</taxon>
        <taxon>Dikarya</taxon>
        <taxon>Ascomycota</taxon>
        <taxon>Pezizomycotina</taxon>
        <taxon>Eurotiomycetes</taxon>
        <taxon>Eurotiomycetidae</taxon>
        <taxon>Eurotiales</taxon>
        <taxon>Aspergillaceae</taxon>
        <taxon>Aspergillus</taxon>
        <taxon>Aspergillus subgen. Circumdati</taxon>
    </lineage>
</organism>
<evidence type="ECO:0000313" key="1">
    <source>
        <dbReference type="EMBL" id="RAH64186.1"/>
    </source>
</evidence>
<dbReference type="Proteomes" id="UP000249661">
    <property type="component" value="Unassembled WGS sequence"/>
</dbReference>
<proteinExistence type="predicted"/>
<evidence type="ECO:0000313" key="2">
    <source>
        <dbReference type="Proteomes" id="UP000249661"/>
    </source>
</evidence>